<reference evidence="14" key="1">
    <citation type="submission" date="2021-02" db="EMBL/GenBank/DDBJ databases">
        <authorList>
            <person name="Nowell W R."/>
        </authorList>
    </citation>
    <scope>NUCLEOTIDE SEQUENCE</scope>
</reference>
<comment type="subcellular location">
    <subcellularLocation>
        <location evidence="1 10">Nucleus</location>
    </subcellularLocation>
</comment>
<evidence type="ECO:0000256" key="9">
    <source>
        <dbReference type="ARBA" id="ARBA00023242"/>
    </source>
</evidence>
<evidence type="ECO:0000256" key="4">
    <source>
        <dbReference type="ARBA" id="ARBA00022833"/>
    </source>
</evidence>
<evidence type="ECO:0000256" key="1">
    <source>
        <dbReference type="ARBA" id="ARBA00004123"/>
    </source>
</evidence>
<organism evidence="14 18">
    <name type="scientific">Rotaria socialis</name>
    <dbReference type="NCBI Taxonomy" id="392032"/>
    <lineage>
        <taxon>Eukaryota</taxon>
        <taxon>Metazoa</taxon>
        <taxon>Spiralia</taxon>
        <taxon>Gnathifera</taxon>
        <taxon>Rotifera</taxon>
        <taxon>Eurotatoria</taxon>
        <taxon>Bdelloidea</taxon>
        <taxon>Philodinida</taxon>
        <taxon>Philodinidae</taxon>
        <taxon>Rotaria</taxon>
    </lineage>
</organism>
<dbReference type="EMBL" id="CAJOBP010003155">
    <property type="protein sequence ID" value="CAF4392386.1"/>
    <property type="molecule type" value="Genomic_DNA"/>
</dbReference>
<dbReference type="GO" id="GO:0003713">
    <property type="term" value="F:transcription coactivator activity"/>
    <property type="evidence" value="ECO:0007669"/>
    <property type="project" value="TreeGrafter"/>
</dbReference>
<evidence type="ECO:0000313" key="12">
    <source>
        <dbReference type="EMBL" id="CAF3119744.1"/>
    </source>
</evidence>
<dbReference type="EMBL" id="CAJNYD010000201">
    <property type="protein sequence ID" value="CAF3228140.1"/>
    <property type="molecule type" value="Genomic_DNA"/>
</dbReference>
<feature type="region of interest" description="Disordered" evidence="11">
    <location>
        <begin position="134"/>
        <end position="207"/>
    </location>
</feature>
<name>A0A818FSS0_9BILA</name>
<dbReference type="EMBL" id="CAJNYT010002620">
    <property type="protein sequence ID" value="CAF3480557.1"/>
    <property type="molecule type" value="Genomic_DNA"/>
</dbReference>
<evidence type="ECO:0000256" key="8">
    <source>
        <dbReference type="ARBA" id="ARBA00023163"/>
    </source>
</evidence>
<keyword evidence="5" id="KW-0156">Chromatin regulator</keyword>
<feature type="compositionally biased region" description="Acidic residues" evidence="11">
    <location>
        <begin position="160"/>
        <end position="177"/>
    </location>
</feature>
<keyword evidence="8" id="KW-0804">Transcription</keyword>
<keyword evidence="19" id="KW-1185">Reference proteome</keyword>
<dbReference type="GO" id="GO:0071819">
    <property type="term" value="C:DUBm complex"/>
    <property type="evidence" value="ECO:0007669"/>
    <property type="project" value="TreeGrafter"/>
</dbReference>
<gene>
    <name evidence="14" type="ORF">GRG538_LOCUS16305</name>
    <name evidence="15" type="ORF">HFQ381_LOCUS1582</name>
    <name evidence="13" type="ORF">LUA448_LOCUS3597</name>
    <name evidence="17" type="ORF">QYT958_LOCUS14806</name>
    <name evidence="12" type="ORF">TIS948_LOCUS7926</name>
    <name evidence="16" type="ORF">UJA718_LOCUS18511</name>
</gene>
<dbReference type="Pfam" id="PF08209">
    <property type="entry name" value="Sgf11"/>
    <property type="match status" value="1"/>
</dbReference>
<evidence type="ECO:0000313" key="13">
    <source>
        <dbReference type="EMBL" id="CAF3228140.1"/>
    </source>
</evidence>
<dbReference type="EMBL" id="CAJOBR010002005">
    <property type="protein sequence ID" value="CAF4650763.1"/>
    <property type="molecule type" value="Genomic_DNA"/>
</dbReference>
<dbReference type="GO" id="GO:0008270">
    <property type="term" value="F:zinc ion binding"/>
    <property type="evidence" value="ECO:0007669"/>
    <property type="project" value="UniProtKB-KW"/>
</dbReference>
<evidence type="ECO:0000256" key="5">
    <source>
        <dbReference type="ARBA" id="ARBA00022853"/>
    </source>
</evidence>
<dbReference type="EMBL" id="CAJOBO010000046">
    <property type="protein sequence ID" value="CAF4110008.1"/>
    <property type="molecule type" value="Genomic_DNA"/>
</dbReference>
<sequence length="300" mass="33982">MDDLCSAIQSIIDSELDDLILDLVYELHSSLKGIPEEQLEINNNGTKTKNISLSLLQSQTTAIEKQTCVCPQCGQSNIIAIRFAYHLAKCLGVGRRSSRQAKHRIVDQVMTITALSDESRSNGDEFQHVEVNNILPEDGGSCTDSTSSSSINHHRRIINEDQEYRDDFDNDDEDEDDWKPKKKKRRNPTMNTNIGNKNRNRKRKKKDDIIVITQPIDELDFHNCIIPLDKLSPQRPHTAIALVNSTMPSNSENIFFKSHQILPISPARSSCFSSRSPLNLVEDEQSSTTSIIMFQEDSKR</sequence>
<evidence type="ECO:0000256" key="10">
    <source>
        <dbReference type="RuleBase" id="RU261113"/>
    </source>
</evidence>
<dbReference type="Proteomes" id="UP000663833">
    <property type="component" value="Unassembled WGS sequence"/>
</dbReference>
<evidence type="ECO:0000313" key="19">
    <source>
        <dbReference type="Proteomes" id="UP000663873"/>
    </source>
</evidence>
<feature type="compositionally biased region" description="Low complexity" evidence="11">
    <location>
        <begin position="138"/>
        <end position="150"/>
    </location>
</feature>
<comment type="similarity">
    <text evidence="10">Belongs to the SGF11 family.</text>
</comment>
<evidence type="ECO:0000256" key="2">
    <source>
        <dbReference type="ARBA" id="ARBA00022723"/>
    </source>
</evidence>
<dbReference type="OrthoDB" id="21557at2759"/>
<evidence type="ECO:0000256" key="6">
    <source>
        <dbReference type="ARBA" id="ARBA00023015"/>
    </source>
</evidence>
<keyword evidence="3" id="KW-0863">Zinc-finger</keyword>
<dbReference type="AlphaFoldDB" id="A0A818FSS0"/>
<evidence type="ECO:0000256" key="3">
    <source>
        <dbReference type="ARBA" id="ARBA00022771"/>
    </source>
</evidence>
<dbReference type="Proteomes" id="UP000663848">
    <property type="component" value="Unassembled WGS sequence"/>
</dbReference>
<dbReference type="GO" id="GO:0006325">
    <property type="term" value="P:chromatin organization"/>
    <property type="evidence" value="ECO:0007669"/>
    <property type="project" value="UniProtKB-KW"/>
</dbReference>
<evidence type="ECO:0000313" key="14">
    <source>
        <dbReference type="EMBL" id="CAF3480557.1"/>
    </source>
</evidence>
<dbReference type="GO" id="GO:0000124">
    <property type="term" value="C:SAGA complex"/>
    <property type="evidence" value="ECO:0007669"/>
    <property type="project" value="TreeGrafter"/>
</dbReference>
<proteinExistence type="inferred from homology"/>
<comment type="function">
    <text evidence="10">Component of the transcription regulatory histone acetylation (HAT) complex SAGA, a multiprotein complex that activates transcription by remodeling chromatin and mediating histone acetylation and deubiquitination. Within the SAGA complex, participates in a subcomplex that specifically deubiquitinates histone H2B. The SAGA complex is recruited to specific gene promoters by activators, where it is required for transcription.</text>
</comment>
<evidence type="ECO:0000313" key="17">
    <source>
        <dbReference type="EMBL" id="CAF4650763.1"/>
    </source>
</evidence>
<dbReference type="PANTHER" id="PTHR46367">
    <property type="entry name" value="ATAXIN-7-LIKE PROTEIN 3"/>
    <property type="match status" value="1"/>
</dbReference>
<accession>A0A818FSS0</accession>
<protein>
    <recommendedName>
        <fullName evidence="10">SAGA-associated factor 11</fullName>
    </recommendedName>
</protein>
<keyword evidence="6" id="KW-0805">Transcription regulation</keyword>
<evidence type="ECO:0000313" key="16">
    <source>
        <dbReference type="EMBL" id="CAF4392386.1"/>
    </source>
</evidence>
<dbReference type="InterPro" id="IPR051078">
    <property type="entry name" value="SGF11"/>
</dbReference>
<evidence type="ECO:0000313" key="15">
    <source>
        <dbReference type="EMBL" id="CAF4110008.1"/>
    </source>
</evidence>
<dbReference type="Proteomes" id="UP000663872">
    <property type="component" value="Unassembled WGS sequence"/>
</dbReference>
<evidence type="ECO:0000256" key="11">
    <source>
        <dbReference type="SAM" id="MobiDB-lite"/>
    </source>
</evidence>
<dbReference type="Proteomes" id="UP000663873">
    <property type="component" value="Unassembled WGS sequence"/>
</dbReference>
<dbReference type="Proteomes" id="UP000663851">
    <property type="component" value="Unassembled WGS sequence"/>
</dbReference>
<keyword evidence="7 10" id="KW-0010">Activator</keyword>
<keyword evidence="9" id="KW-0539">Nucleus</keyword>
<dbReference type="InterPro" id="IPR013246">
    <property type="entry name" value="SAGA_su_Sgf11"/>
</dbReference>
<comment type="caution">
    <text evidence="14">The sequence shown here is derived from an EMBL/GenBank/DDBJ whole genome shotgun (WGS) entry which is preliminary data.</text>
</comment>
<keyword evidence="4" id="KW-0862">Zinc</keyword>
<evidence type="ECO:0000256" key="7">
    <source>
        <dbReference type="ARBA" id="ARBA00023159"/>
    </source>
</evidence>
<dbReference type="PANTHER" id="PTHR46367:SF1">
    <property type="entry name" value="ATAXIN-7-LIKE PROTEIN 3"/>
    <property type="match status" value="1"/>
</dbReference>
<comment type="subunit">
    <text evidence="10">Component of some SAGA transcription coactivator-HAT complexes.</text>
</comment>
<dbReference type="Proteomes" id="UP000663825">
    <property type="component" value="Unassembled WGS sequence"/>
</dbReference>
<dbReference type="GO" id="GO:0006357">
    <property type="term" value="P:regulation of transcription by RNA polymerase II"/>
    <property type="evidence" value="ECO:0007669"/>
    <property type="project" value="TreeGrafter"/>
</dbReference>
<dbReference type="EMBL" id="CAJNXB010000987">
    <property type="protein sequence ID" value="CAF3119744.1"/>
    <property type="molecule type" value="Genomic_DNA"/>
</dbReference>
<evidence type="ECO:0000313" key="18">
    <source>
        <dbReference type="Proteomes" id="UP000663872"/>
    </source>
</evidence>
<keyword evidence="2" id="KW-0479">Metal-binding</keyword>